<comment type="subcellular location">
    <subcellularLocation>
        <location evidence="1 7">Cell membrane</location>
        <topology evidence="1 7">Multi-pass membrane protein</topology>
    </subcellularLocation>
</comment>
<dbReference type="Pfam" id="PF00528">
    <property type="entry name" value="BPD_transp_1"/>
    <property type="match status" value="1"/>
</dbReference>
<keyword evidence="2 7" id="KW-0813">Transport</keyword>
<dbReference type="RefSeq" id="WP_241237609.1">
    <property type="nucleotide sequence ID" value="NZ_BSDQ01000001.1"/>
</dbReference>
<dbReference type="Proteomes" id="UP001144451">
    <property type="component" value="Unassembled WGS sequence"/>
</dbReference>
<keyword evidence="3" id="KW-1003">Cell membrane</keyword>
<evidence type="ECO:0000313" key="10">
    <source>
        <dbReference type="EMBL" id="GLI30041.1"/>
    </source>
</evidence>
<reference evidence="10" key="1">
    <citation type="submission" date="2022-12" db="EMBL/GenBank/DDBJ databases">
        <title>Reference genome sequencing for broad-spectrum identification of bacterial and archaeal isolates by mass spectrometry.</title>
        <authorList>
            <person name="Sekiguchi Y."/>
            <person name="Tourlousse D.M."/>
        </authorList>
    </citation>
    <scope>NUCLEOTIDE SEQUENCE</scope>
    <source>
        <strain evidence="10">5-2</strain>
    </source>
</reference>
<dbReference type="InterPro" id="IPR035906">
    <property type="entry name" value="MetI-like_sf"/>
</dbReference>
<evidence type="ECO:0000256" key="2">
    <source>
        <dbReference type="ARBA" id="ARBA00022448"/>
    </source>
</evidence>
<evidence type="ECO:0000256" key="4">
    <source>
        <dbReference type="ARBA" id="ARBA00022692"/>
    </source>
</evidence>
<keyword evidence="4 7" id="KW-0812">Transmembrane</keyword>
<keyword evidence="11" id="KW-1185">Reference proteome</keyword>
<protein>
    <submittedName>
        <fullName evidence="10">Sugar ABC transporter permease</fullName>
    </submittedName>
</protein>
<dbReference type="PROSITE" id="PS50928">
    <property type="entry name" value="ABC_TM1"/>
    <property type="match status" value="1"/>
</dbReference>
<evidence type="ECO:0000256" key="6">
    <source>
        <dbReference type="ARBA" id="ARBA00023136"/>
    </source>
</evidence>
<feature type="domain" description="ABC transmembrane type-1" evidence="9">
    <location>
        <begin position="122"/>
        <end position="312"/>
    </location>
</feature>
<feature type="transmembrane region" description="Helical" evidence="7">
    <location>
        <begin position="157"/>
        <end position="178"/>
    </location>
</feature>
<evidence type="ECO:0000256" key="1">
    <source>
        <dbReference type="ARBA" id="ARBA00004651"/>
    </source>
</evidence>
<gene>
    <name evidence="10" type="ORF">BCONGLO52_08820</name>
</gene>
<evidence type="ECO:0000256" key="7">
    <source>
        <dbReference type="RuleBase" id="RU363032"/>
    </source>
</evidence>
<dbReference type="Gene3D" id="1.10.3720.10">
    <property type="entry name" value="MetI-like"/>
    <property type="match status" value="1"/>
</dbReference>
<evidence type="ECO:0000313" key="11">
    <source>
        <dbReference type="Proteomes" id="UP001144451"/>
    </source>
</evidence>
<feature type="region of interest" description="Disordered" evidence="8">
    <location>
        <begin position="1"/>
        <end position="45"/>
    </location>
</feature>
<evidence type="ECO:0000256" key="5">
    <source>
        <dbReference type="ARBA" id="ARBA00022989"/>
    </source>
</evidence>
<dbReference type="GeneID" id="78121225"/>
<keyword evidence="6 7" id="KW-0472">Membrane</keyword>
<sequence length="326" mass="35453">MTAQDPSPAGGHGTRPADERSAPADGGGSGGRDHRRTARPSGRRRPLTGSLLARRVLGHAATYLVLIVAAALTLGPFLFSVMTALTSTTQFAQEGPLSVPAPPVLDNVIALFSSEDGFVTPVAVTVQMVAVILAGQMVFSVLAAYAFAQLRFPGRDLLFWVYIATLMVPQVVVVVPLYLMLSEMGLRNTFWALVLPFVLGSPYAIFLLRENFRGMPSELMDAMRIDGAGTLRLLWHLVVPLNRPIIVTLVLITVVTHWNSFMWPMVITSGPEWRVITVATSALQSQYNNNWTLVMAGTTLAMLPLVILMIVFQKQITRSVGDATLR</sequence>
<dbReference type="EMBL" id="BSDQ01000001">
    <property type="protein sequence ID" value="GLI30041.1"/>
    <property type="molecule type" value="Genomic_DNA"/>
</dbReference>
<feature type="transmembrane region" description="Helical" evidence="7">
    <location>
        <begin position="233"/>
        <end position="255"/>
    </location>
</feature>
<dbReference type="CDD" id="cd06261">
    <property type="entry name" value="TM_PBP2"/>
    <property type="match status" value="1"/>
</dbReference>
<feature type="transmembrane region" description="Helical" evidence="7">
    <location>
        <begin position="122"/>
        <end position="145"/>
    </location>
</feature>
<feature type="transmembrane region" description="Helical" evidence="7">
    <location>
        <begin position="291"/>
        <end position="312"/>
    </location>
</feature>
<dbReference type="PANTHER" id="PTHR43744:SF12">
    <property type="entry name" value="ABC TRANSPORTER PERMEASE PROTEIN MG189-RELATED"/>
    <property type="match status" value="1"/>
</dbReference>
<feature type="compositionally biased region" description="Basic residues" evidence="8">
    <location>
        <begin position="33"/>
        <end position="45"/>
    </location>
</feature>
<dbReference type="InterPro" id="IPR000515">
    <property type="entry name" value="MetI-like"/>
</dbReference>
<keyword evidence="5 7" id="KW-1133">Transmembrane helix</keyword>
<feature type="transmembrane region" description="Helical" evidence="7">
    <location>
        <begin position="190"/>
        <end position="212"/>
    </location>
</feature>
<feature type="transmembrane region" description="Helical" evidence="7">
    <location>
        <begin position="60"/>
        <end position="79"/>
    </location>
</feature>
<proteinExistence type="inferred from homology"/>
<evidence type="ECO:0000259" key="9">
    <source>
        <dbReference type="PROSITE" id="PS50928"/>
    </source>
</evidence>
<organism evidence="10 11">
    <name type="scientific">Brachybacterium conglomeratum</name>
    <dbReference type="NCBI Taxonomy" id="47846"/>
    <lineage>
        <taxon>Bacteria</taxon>
        <taxon>Bacillati</taxon>
        <taxon>Actinomycetota</taxon>
        <taxon>Actinomycetes</taxon>
        <taxon>Micrococcales</taxon>
        <taxon>Dermabacteraceae</taxon>
        <taxon>Brachybacterium</taxon>
    </lineage>
</organism>
<dbReference type="PANTHER" id="PTHR43744">
    <property type="entry name" value="ABC TRANSPORTER PERMEASE PROTEIN MG189-RELATED-RELATED"/>
    <property type="match status" value="1"/>
</dbReference>
<dbReference type="SUPFAM" id="SSF161098">
    <property type="entry name" value="MetI-like"/>
    <property type="match status" value="1"/>
</dbReference>
<name>A0ABQ5RFA2_9MICO</name>
<accession>A0ABQ5RFA2</accession>
<comment type="similarity">
    <text evidence="7">Belongs to the binding-protein-dependent transport system permease family.</text>
</comment>
<comment type="caution">
    <text evidence="10">The sequence shown here is derived from an EMBL/GenBank/DDBJ whole genome shotgun (WGS) entry which is preliminary data.</text>
</comment>
<evidence type="ECO:0000256" key="8">
    <source>
        <dbReference type="SAM" id="MobiDB-lite"/>
    </source>
</evidence>
<evidence type="ECO:0000256" key="3">
    <source>
        <dbReference type="ARBA" id="ARBA00022475"/>
    </source>
</evidence>